<keyword evidence="1" id="KW-0812">Transmembrane</keyword>
<dbReference type="Proteomes" id="UP000032503">
    <property type="component" value="Unassembled WGS sequence"/>
</dbReference>
<feature type="transmembrane region" description="Helical" evidence="1">
    <location>
        <begin position="210"/>
        <end position="227"/>
    </location>
</feature>
<feature type="transmembrane region" description="Helical" evidence="1">
    <location>
        <begin position="159"/>
        <end position="178"/>
    </location>
</feature>
<dbReference type="RefSeq" id="WP_044443753.1">
    <property type="nucleotide sequence ID" value="NZ_JYFC01000010.1"/>
</dbReference>
<keyword evidence="1" id="KW-0472">Membrane</keyword>
<feature type="domain" description="CAAX prenyl protease 2/Lysostaphin resistance protein A-like" evidence="2">
    <location>
        <begin position="123"/>
        <end position="221"/>
    </location>
</feature>
<sequence>MHEHDAPSPWKSFWERGGWWKALLLVLLYYGVYQLGGVLLNLIFGPAKIEPGGALGIFVGVGLPILLGCVLLVVLAWSVGWLKELFGHQAIRGRGWMWVAVAVVLITNVLRFVALDYESAGAALILSWMLTGLFVGFAEEVLTRGFVVQLMRKAGHPEIAVALVSAALFAMLHAGNFFNGQGALTTIVQVGYTFFFGLLMYLAYRVTGRLIVPILLHASTDPSIFLLTTHPAAGSLAPIAGLGNIIVILVGLVLMLVLIINGGKDRAIPRMAAN</sequence>
<dbReference type="EMBL" id="JYFC01000010">
    <property type="protein sequence ID" value="KJC63008.1"/>
    <property type="molecule type" value="Genomic_DNA"/>
</dbReference>
<accession>A0ABR5CBJ8</accession>
<dbReference type="Pfam" id="PF02517">
    <property type="entry name" value="Rce1-like"/>
    <property type="match status" value="1"/>
</dbReference>
<dbReference type="InterPro" id="IPR003675">
    <property type="entry name" value="Rce1/LyrA-like_dom"/>
</dbReference>
<reference evidence="3 4" key="1">
    <citation type="journal article" date="2001" name="Int. J. Syst. Evol. Microbiol.">
        <title>Agreia bicolorata gen. nov., sp. nov., to accommodate actinobacteria isolated from narrow reed grass infected by the nematode Heteroanguina graminophila.</title>
        <authorList>
            <person name="Evtushenko L.I."/>
            <person name="Dorofeeva L.V."/>
            <person name="Dobrovolskaya T.G."/>
            <person name="Streshinskaya G.M."/>
            <person name="Subbotin S.A."/>
            <person name="Tiedje J.M."/>
        </authorList>
    </citation>
    <scope>NUCLEOTIDE SEQUENCE [LARGE SCALE GENOMIC DNA]</scope>
    <source>
        <strain evidence="3 4">VKM Ac-1804</strain>
    </source>
</reference>
<feature type="transmembrane region" description="Helical" evidence="1">
    <location>
        <begin position="184"/>
        <end position="203"/>
    </location>
</feature>
<comment type="caution">
    <text evidence="3">The sequence shown here is derived from an EMBL/GenBank/DDBJ whole genome shotgun (WGS) entry which is preliminary data.</text>
</comment>
<name>A0ABR5CBJ8_9MICO</name>
<organism evidence="3 4">
    <name type="scientific">Agreia bicolorata</name>
    <dbReference type="NCBI Taxonomy" id="110935"/>
    <lineage>
        <taxon>Bacteria</taxon>
        <taxon>Bacillati</taxon>
        <taxon>Actinomycetota</taxon>
        <taxon>Actinomycetes</taxon>
        <taxon>Micrococcales</taxon>
        <taxon>Microbacteriaceae</taxon>
        <taxon>Agreia</taxon>
    </lineage>
</organism>
<feature type="transmembrane region" description="Helical" evidence="1">
    <location>
        <begin position="56"/>
        <end position="83"/>
    </location>
</feature>
<keyword evidence="1" id="KW-1133">Transmembrane helix</keyword>
<gene>
    <name evidence="3" type="ORF">TZ00_17830</name>
</gene>
<evidence type="ECO:0000259" key="2">
    <source>
        <dbReference type="Pfam" id="PF02517"/>
    </source>
</evidence>
<protein>
    <recommendedName>
        <fullName evidence="2">CAAX prenyl protease 2/Lysostaphin resistance protein A-like domain-containing protein</fullName>
    </recommendedName>
</protein>
<keyword evidence="4" id="KW-1185">Reference proteome</keyword>
<evidence type="ECO:0000256" key="1">
    <source>
        <dbReference type="SAM" id="Phobius"/>
    </source>
</evidence>
<feature type="transmembrane region" description="Helical" evidence="1">
    <location>
        <begin position="22"/>
        <end position="44"/>
    </location>
</feature>
<feature type="transmembrane region" description="Helical" evidence="1">
    <location>
        <begin position="120"/>
        <end position="138"/>
    </location>
</feature>
<evidence type="ECO:0000313" key="3">
    <source>
        <dbReference type="EMBL" id="KJC63008.1"/>
    </source>
</evidence>
<feature type="transmembrane region" description="Helical" evidence="1">
    <location>
        <begin position="95"/>
        <end position="114"/>
    </location>
</feature>
<evidence type="ECO:0000313" key="4">
    <source>
        <dbReference type="Proteomes" id="UP000032503"/>
    </source>
</evidence>
<proteinExistence type="predicted"/>
<feature type="transmembrane region" description="Helical" evidence="1">
    <location>
        <begin position="239"/>
        <end position="261"/>
    </location>
</feature>